<comment type="similarity">
    <text evidence="3">Belongs to the midasin family.</text>
</comment>
<dbReference type="GO" id="GO:0005730">
    <property type="term" value="C:nucleolus"/>
    <property type="evidence" value="ECO:0007669"/>
    <property type="project" value="UniProtKB-SubCell"/>
</dbReference>
<feature type="region of interest" description="Disordered" evidence="9">
    <location>
        <begin position="209"/>
        <end position="291"/>
    </location>
</feature>
<comment type="subcellular location">
    <subcellularLocation>
        <location evidence="1">Nucleus</location>
        <location evidence="1">Nucleolus</location>
    </subcellularLocation>
    <subcellularLocation>
        <location evidence="2">Nucleus</location>
        <location evidence="2">Nucleoplasm</location>
    </subcellularLocation>
</comment>
<dbReference type="GO" id="GO:0000027">
    <property type="term" value="P:ribosomal large subunit assembly"/>
    <property type="evidence" value="ECO:0007669"/>
    <property type="project" value="TreeGrafter"/>
</dbReference>
<feature type="region of interest" description="Disordered" evidence="9">
    <location>
        <begin position="1021"/>
        <end position="1060"/>
    </location>
</feature>
<dbReference type="Pfam" id="PF17867">
    <property type="entry name" value="AAA_lid_7"/>
    <property type="match status" value="2"/>
</dbReference>
<evidence type="ECO:0000256" key="9">
    <source>
        <dbReference type="SAM" id="MobiDB-lite"/>
    </source>
</evidence>
<evidence type="ECO:0000256" key="4">
    <source>
        <dbReference type="ARBA" id="ARBA00017143"/>
    </source>
</evidence>
<reference evidence="11 12" key="1">
    <citation type="journal article" date="2009" name="Science">
        <title>Green evolution and dynamic adaptations revealed by genomes of the marine picoeukaryotes Micromonas.</title>
        <authorList>
            <person name="Worden A.Z."/>
            <person name="Lee J.H."/>
            <person name="Mock T."/>
            <person name="Rouze P."/>
            <person name="Simmons M.P."/>
            <person name="Aerts A.L."/>
            <person name="Allen A.E."/>
            <person name="Cuvelier M.L."/>
            <person name="Derelle E."/>
            <person name="Everett M.V."/>
            <person name="Foulon E."/>
            <person name="Grimwood J."/>
            <person name="Gundlach H."/>
            <person name="Henrissat B."/>
            <person name="Napoli C."/>
            <person name="McDonald S.M."/>
            <person name="Parker M.S."/>
            <person name="Rombauts S."/>
            <person name="Salamov A."/>
            <person name="Von Dassow P."/>
            <person name="Badger J.H."/>
            <person name="Coutinho P.M."/>
            <person name="Demir E."/>
            <person name="Dubchak I."/>
            <person name="Gentemann C."/>
            <person name="Eikrem W."/>
            <person name="Gready J.E."/>
            <person name="John U."/>
            <person name="Lanier W."/>
            <person name="Lindquist E.A."/>
            <person name="Lucas S."/>
            <person name="Mayer K.F."/>
            <person name="Moreau H."/>
            <person name="Not F."/>
            <person name="Otillar R."/>
            <person name="Panaud O."/>
            <person name="Pangilinan J."/>
            <person name="Paulsen I."/>
            <person name="Piegu B."/>
            <person name="Poliakov A."/>
            <person name="Robbens S."/>
            <person name="Schmutz J."/>
            <person name="Toulza E."/>
            <person name="Wyss T."/>
            <person name="Zelensky A."/>
            <person name="Zhou K."/>
            <person name="Armbrust E.V."/>
            <person name="Bhattacharya D."/>
            <person name="Goodenough U.W."/>
            <person name="Van de Peer Y."/>
            <person name="Grigoriev I.V."/>
        </authorList>
    </citation>
    <scope>NUCLEOTIDE SEQUENCE [LARGE SCALE GENOMIC DNA]</scope>
    <source>
        <strain evidence="11 12">CCMP1545</strain>
    </source>
</reference>
<dbReference type="GO" id="GO:0005654">
    <property type="term" value="C:nucleoplasm"/>
    <property type="evidence" value="ECO:0007669"/>
    <property type="project" value="UniProtKB-SubCell"/>
</dbReference>
<dbReference type="PANTHER" id="PTHR48103">
    <property type="entry name" value="MIDASIN-RELATED"/>
    <property type="match status" value="1"/>
</dbReference>
<keyword evidence="8" id="KW-0539">Nucleus</keyword>
<keyword evidence="12" id="KW-1185">Reference proteome</keyword>
<dbReference type="STRING" id="564608.C1N1U1"/>
<dbReference type="CDD" id="cd00009">
    <property type="entry name" value="AAA"/>
    <property type="match status" value="3"/>
</dbReference>
<dbReference type="FunFam" id="3.40.50.300:FF:001887">
    <property type="entry name" value="Midasin"/>
    <property type="match status" value="1"/>
</dbReference>
<feature type="domain" description="AAA+ ATPase" evidence="10">
    <location>
        <begin position="976"/>
        <end position="1150"/>
    </location>
</feature>
<dbReference type="Pfam" id="PF07728">
    <property type="entry name" value="AAA_5"/>
    <property type="match status" value="8"/>
</dbReference>
<feature type="compositionally biased region" description="Acidic residues" evidence="9">
    <location>
        <begin position="220"/>
        <end position="231"/>
    </location>
</feature>
<proteinExistence type="inferred from homology"/>
<evidence type="ECO:0000313" key="11">
    <source>
        <dbReference type="EMBL" id="EEH53683.1"/>
    </source>
</evidence>
<dbReference type="SUPFAM" id="SSF52540">
    <property type="entry name" value="P-loop containing nucleoside triphosphate hydrolases"/>
    <property type="match status" value="6"/>
</dbReference>
<evidence type="ECO:0000256" key="2">
    <source>
        <dbReference type="ARBA" id="ARBA00004642"/>
    </source>
</evidence>
<gene>
    <name evidence="11" type="ORF">MICPUCDRAFT_21219</name>
</gene>
<dbReference type="InterPro" id="IPR041190">
    <property type="entry name" value="Midasin_AAA_lid_5"/>
</dbReference>
<feature type="compositionally biased region" description="Acidic residues" evidence="9">
    <location>
        <begin position="1039"/>
        <end position="1052"/>
    </location>
</feature>
<feature type="non-terminal residue" evidence="11">
    <location>
        <position position="1926"/>
    </location>
</feature>
<dbReference type="InterPro" id="IPR025662">
    <property type="entry name" value="Sigma_54_int_dom_ATP-bd_1"/>
</dbReference>
<organism evidence="12">
    <name type="scientific">Micromonas pusilla (strain CCMP1545)</name>
    <name type="common">Picoplanktonic green alga</name>
    <dbReference type="NCBI Taxonomy" id="564608"/>
    <lineage>
        <taxon>Eukaryota</taxon>
        <taxon>Viridiplantae</taxon>
        <taxon>Chlorophyta</taxon>
        <taxon>Mamiellophyceae</taxon>
        <taxon>Mamiellales</taxon>
        <taxon>Mamiellaceae</taxon>
        <taxon>Micromonas</taxon>
    </lineage>
</organism>
<dbReference type="OMA" id="KRCAIAP"/>
<name>C1N1U1_MICPC</name>
<dbReference type="OrthoDB" id="5186at2759"/>
<accession>C1N1U1</accession>
<dbReference type="PROSITE" id="PS00675">
    <property type="entry name" value="SIGMA54_INTERACT_1"/>
    <property type="match status" value="1"/>
</dbReference>
<dbReference type="Proteomes" id="UP000001876">
    <property type="component" value="Unassembled WGS sequence"/>
</dbReference>
<sequence>MVRTRGARKNLEAVALALCRGKPLLLEGPAGVGKSATLEEVARLTGNDDFVTLHLDAQTDSKSLLGSYVVGAAPGEFEWRPGALTRAVADGTWVVIEDVDLAPFEVLAALVPLLEERRLYIPGRGESVVAAGGFQLFGTTTTGGGRAGGGAAANARADPLAGLWSRVALEPPRGDEPMEILRGMHPKLTPLAHGMLRTLNVAQRMCGQGGGAAAPGGDAAADEDAMEEDDAATATATARPPSLKPWTSSPGCCRPGPGGGGSSRPSRRAGTSTRPPRRTRTRSASRRSTGHAMRLLERVAAAVAVTEPVLLVGETGTGKTALVQQLARVVGAQLCVVNLSNQSESADFLGGFRPAGARHLCLPLLPRFRVVFEETFPSVANREFMTRVERYAERRKWTHLLHAFRAGVERVAKLASEAEEERKRRRALSDALVHAWKQFERDLSTAERACGGGGGGPVFAFVEGALVAALRDGAWILLDEINLAPAETLERLGGVLESARGSVVLSERGDGAAVPRHPRFRIFGAMNPATDVGKRDLPAALKHRFTEIYAGECEGREDLALLVSQGVASVPNAPVHAIVDFYLAARADAASVLLDSADQKPQYSLRTLSRALEYVRTAAPLYGVQRALYDAPPAPPDDTHELIEQYWVEAGDLEREDPEAAGRYVVTPGVRTHLSSLARAALLRRHPILLQGPTSSGKTSLVQYLAERTGHRFMRINNHEHTDLQEYLGSYVTDENGQLAFQEGALVQAVRRGYWIVLDELNLAPSDVLEALNRLLDDNRELFVPELQETITPHPHFMLFATQNPPGATYGGRKVLSKAFRNRFMEIHVGDIPDDELRIILNKRCEIAPSYCTKLVEVMRELQRRRQASRAFAGKDGFITARDLFRWANRKSNGYEELARDGFRVLGERLRSDEEREALKATLAKSAARDATTAAAAAEARQAAQDADDASALANAMAWTPAMRRLFSLVEACLTHKEPALLVGETGCGKTSVCQLLALLRGQKLRILNCHQHTETGDFLGGFRPTRPGGGGAASGGAADDEEATPTLDDDESNAKAPPFAWEDGPLIKAMRDGDILLVDELSLAEDSVLERLNSVLEPGRTLTLPEKGGSEVEELVAHPNFLLLATMNPGGDFGKKELADVDEMAQICERRIPEPALKPYARHLASFWDFYRGVAGRGAAKAALGVRDLVAWASFIRAAATGASTARRLTPSEAFAHGAYLTLLDGLGLGLGLPEETARGLARACRDFLLETLPAEVRALPSLLPSFLPSFPAGVFGISPFTIPRGLAASASSEASFELTAPSTRRNAARVLRAMQLTKPILLEGSPGVGKTSLIAALAKASGHELVRVNLSEQTDMMDLLGADLPADGGAAGEFRWADGAFLAALKNGHWVLLDELNLAPQPVLEGLNAALDHRAEVFVPELGETFKCPPTFRVFAAQNPVQEGGGRKGLPKSFLNRFTRVHVEPMESSDLAHITRALYPTIPAEVVAGMVRFTSALAEAAAKPGGSFARAGAPWEFNLRDLLRWCDLTLSAIGDAVDDGDGDGDEEDAIAVAQSAVDATFASLFSQRLRAASDRVACAKLFAVAFGRPPAPSPPPAIALRDGILHVGRASFPRGCGGNGLVSSVTAPPLGLLRGQLDALEASAHCSRQGWMTIVCGPPSSGKTSLVQTLASLSGRTLRQVALTAATDTSELLGSFEQREPARDRGKLEEDVVAALRSATAAALKPKTDDDDAAEVVEAAWSAWATYASFAAGAAAGASADEAAAAASALHAALDALEALTRRAAAADDDDAMAIDGDGDGDDDETAAVSSFRRRAERLGADAWGGAAPAAGRFEWVDGVLLNAATRGEWVLLENANLCSPTVLDRLNPLLEQGGALLVSECGMRDGKPRVVTAHPNFRLFLALDPRRGEVSRAMRNRGVEVYL</sequence>
<feature type="domain" description="AAA+ ATPase" evidence="10">
    <location>
        <begin position="20"/>
        <end position="175"/>
    </location>
</feature>
<evidence type="ECO:0000256" key="5">
    <source>
        <dbReference type="ARBA" id="ARBA00022741"/>
    </source>
</evidence>
<dbReference type="GeneID" id="9687618"/>
<dbReference type="eggNOG" id="KOG1808">
    <property type="taxonomic scope" value="Eukaryota"/>
</dbReference>
<dbReference type="RefSeq" id="XP_003061971.1">
    <property type="nucleotide sequence ID" value="XM_003061925.1"/>
</dbReference>
<dbReference type="InterPro" id="IPR003593">
    <property type="entry name" value="AAA+_ATPase"/>
</dbReference>
<dbReference type="GO" id="GO:0005524">
    <property type="term" value="F:ATP binding"/>
    <property type="evidence" value="ECO:0007669"/>
    <property type="project" value="UniProtKB-KW"/>
</dbReference>
<evidence type="ECO:0000256" key="1">
    <source>
        <dbReference type="ARBA" id="ARBA00004604"/>
    </source>
</evidence>
<dbReference type="GO" id="GO:0016887">
    <property type="term" value="F:ATP hydrolysis activity"/>
    <property type="evidence" value="ECO:0007669"/>
    <property type="project" value="InterPro"/>
</dbReference>
<evidence type="ECO:0000259" key="10">
    <source>
        <dbReference type="SMART" id="SM00382"/>
    </source>
</evidence>
<dbReference type="EMBL" id="GG663745">
    <property type="protein sequence ID" value="EEH53683.1"/>
    <property type="molecule type" value="Genomic_DNA"/>
</dbReference>
<keyword evidence="6" id="KW-0067">ATP-binding</keyword>
<feature type="domain" description="AAA+ ATPase" evidence="10">
    <location>
        <begin position="684"/>
        <end position="834"/>
    </location>
</feature>
<protein>
    <recommendedName>
        <fullName evidence="4">Midasin</fullName>
    </recommendedName>
</protein>
<dbReference type="Gene3D" id="3.40.50.300">
    <property type="entry name" value="P-loop containing nucleotide triphosphate hydrolases"/>
    <property type="match status" value="7"/>
</dbReference>
<dbReference type="FunFam" id="3.40.50.300:FF:000142">
    <property type="entry name" value="Midasin"/>
    <property type="match status" value="1"/>
</dbReference>
<feature type="domain" description="AAA+ ATPase" evidence="10">
    <location>
        <begin position="305"/>
        <end position="554"/>
    </location>
</feature>
<dbReference type="GO" id="GO:0030687">
    <property type="term" value="C:preribosome, large subunit precursor"/>
    <property type="evidence" value="ECO:0007669"/>
    <property type="project" value="TreeGrafter"/>
</dbReference>
<dbReference type="Pfam" id="PF17865">
    <property type="entry name" value="AAA_lid_5"/>
    <property type="match status" value="1"/>
</dbReference>
<feature type="domain" description="AAA+ ATPase" evidence="10">
    <location>
        <begin position="1318"/>
        <end position="1469"/>
    </location>
</feature>
<feature type="domain" description="AAA+ ATPase" evidence="10">
    <location>
        <begin position="1651"/>
        <end position="1923"/>
    </location>
</feature>
<evidence type="ECO:0000313" key="12">
    <source>
        <dbReference type="Proteomes" id="UP000001876"/>
    </source>
</evidence>
<dbReference type="InterPro" id="IPR011704">
    <property type="entry name" value="ATPase_dyneun-rel_AAA"/>
</dbReference>
<dbReference type="SMART" id="SM00382">
    <property type="entry name" value="AAA"/>
    <property type="match status" value="6"/>
</dbReference>
<evidence type="ECO:0000256" key="6">
    <source>
        <dbReference type="ARBA" id="ARBA00022840"/>
    </source>
</evidence>
<dbReference type="InterPro" id="IPR027417">
    <property type="entry name" value="P-loop_NTPase"/>
</dbReference>
<evidence type="ECO:0000256" key="8">
    <source>
        <dbReference type="ARBA" id="ARBA00023242"/>
    </source>
</evidence>
<dbReference type="GO" id="GO:0000055">
    <property type="term" value="P:ribosomal large subunit export from nucleus"/>
    <property type="evidence" value="ECO:0007669"/>
    <property type="project" value="TreeGrafter"/>
</dbReference>
<dbReference type="KEGG" id="mpp:MICPUCDRAFT_21219"/>
<feature type="compositionally biased region" description="Basic residues" evidence="9">
    <location>
        <begin position="275"/>
        <end position="289"/>
    </location>
</feature>
<dbReference type="InterPro" id="IPR040848">
    <property type="entry name" value="AAA_lid_7"/>
</dbReference>
<keyword evidence="5" id="KW-0547">Nucleotide-binding</keyword>
<keyword evidence="7" id="KW-0143">Chaperone</keyword>
<dbReference type="FunFam" id="3.40.50.300:FF:000582">
    <property type="entry name" value="Midasin"/>
    <property type="match status" value="1"/>
</dbReference>
<dbReference type="PANTHER" id="PTHR48103:SF2">
    <property type="entry name" value="MIDASIN"/>
    <property type="match status" value="1"/>
</dbReference>
<evidence type="ECO:0000256" key="7">
    <source>
        <dbReference type="ARBA" id="ARBA00023186"/>
    </source>
</evidence>
<evidence type="ECO:0000256" key="3">
    <source>
        <dbReference type="ARBA" id="ARBA00007188"/>
    </source>
</evidence>
<dbReference type="FunFam" id="3.40.50.300:FF:001384">
    <property type="entry name" value="Midasin"/>
    <property type="match status" value="1"/>
</dbReference>